<reference evidence="1 2" key="1">
    <citation type="submission" date="2005-03" db="EMBL/GenBank/DDBJ databases">
        <title>Brevibacillus brevis strain 47, complete genome.</title>
        <authorList>
            <person name="Hosoyama A."/>
            <person name="Yamada R."/>
            <person name="Hongo Y."/>
            <person name="Terui Y."/>
            <person name="Ankai A."/>
            <person name="Masuyama W."/>
            <person name="Sekiguchi M."/>
            <person name="Takeda T."/>
            <person name="Asano K."/>
            <person name="Ohji S."/>
            <person name="Ichikawa N."/>
            <person name="Narita S."/>
            <person name="Aoki N."/>
            <person name="Miura H."/>
            <person name="Matsushita S."/>
            <person name="Sekigawa T."/>
            <person name="Yamagata H."/>
            <person name="Yoshikawa H."/>
            <person name="Udaka S."/>
            <person name="Tanikawa S."/>
            <person name="Fujita N."/>
        </authorList>
    </citation>
    <scope>NUCLEOTIDE SEQUENCE [LARGE SCALE GENOMIC DNA]</scope>
    <source>
        <strain evidence="2">47 / JCM 6285 / NBRC 100599</strain>
    </source>
</reference>
<sequence length="59" mass="7063">MFSMIPSHHADSIEKYRYRIDFLPHKKYVKSIEDVTSFTQFSLTKKKTLLSVLQEERLT</sequence>
<evidence type="ECO:0000313" key="2">
    <source>
        <dbReference type="Proteomes" id="UP000001877"/>
    </source>
</evidence>
<dbReference type="STRING" id="358681.BBR47_41500"/>
<proteinExistence type="predicted"/>
<organism evidence="1 2">
    <name type="scientific">Brevibacillus brevis (strain 47 / JCM 6285 / NBRC 100599)</name>
    <dbReference type="NCBI Taxonomy" id="358681"/>
    <lineage>
        <taxon>Bacteria</taxon>
        <taxon>Bacillati</taxon>
        <taxon>Bacillota</taxon>
        <taxon>Bacilli</taxon>
        <taxon>Bacillales</taxon>
        <taxon>Paenibacillaceae</taxon>
        <taxon>Brevibacillus</taxon>
    </lineage>
</organism>
<dbReference type="EMBL" id="AP008955">
    <property type="protein sequence ID" value="BAH45127.1"/>
    <property type="molecule type" value="Genomic_DNA"/>
</dbReference>
<dbReference type="AlphaFoldDB" id="C0ZHK3"/>
<evidence type="ECO:0000313" key="1">
    <source>
        <dbReference type="EMBL" id="BAH45127.1"/>
    </source>
</evidence>
<dbReference type="Proteomes" id="UP000001877">
    <property type="component" value="Chromosome"/>
</dbReference>
<name>C0ZHK3_BREBN</name>
<gene>
    <name evidence="1" type="ordered locus">BBR47_41500</name>
</gene>
<accession>C0ZHK3</accession>
<dbReference type="HOGENOM" id="CLU_2951220_0_0_9"/>
<protein>
    <submittedName>
        <fullName evidence="1">Uncharacterized protein</fullName>
    </submittedName>
</protein>
<keyword evidence="2" id="KW-1185">Reference proteome</keyword>
<dbReference type="KEGG" id="bbe:BBR47_41500"/>